<evidence type="ECO:0000313" key="7">
    <source>
        <dbReference type="EMBL" id="GMH15162.1"/>
    </source>
</evidence>
<evidence type="ECO:0000256" key="2">
    <source>
        <dbReference type="ARBA" id="ARBA00022741"/>
    </source>
</evidence>
<dbReference type="EMBL" id="BSYO01000015">
    <property type="protein sequence ID" value="GMH15162.1"/>
    <property type="molecule type" value="Genomic_DNA"/>
</dbReference>
<dbReference type="PIRSF" id="PIRSF000654">
    <property type="entry name" value="Integrin-linked_kinase"/>
    <property type="match status" value="1"/>
</dbReference>
<dbReference type="SUPFAM" id="SSF56112">
    <property type="entry name" value="Protein kinase-like (PK-like)"/>
    <property type="match status" value="1"/>
</dbReference>
<dbReference type="CDD" id="cd14066">
    <property type="entry name" value="STKc_IRAK"/>
    <property type="match status" value="1"/>
</dbReference>
<dbReference type="InterPro" id="IPR008271">
    <property type="entry name" value="Ser/Thr_kinase_AS"/>
</dbReference>
<dbReference type="GO" id="GO:0004672">
    <property type="term" value="F:protein kinase activity"/>
    <property type="evidence" value="ECO:0007669"/>
    <property type="project" value="InterPro"/>
</dbReference>
<dbReference type="PROSITE" id="PS00108">
    <property type="entry name" value="PROTEIN_KINASE_ST"/>
    <property type="match status" value="1"/>
</dbReference>
<sequence>MKSKEIFNSLMKPFKHHANKEGSKEDDIEKIAAQEQKYFPYETLSRATDKFHRNRKLGEGGFGPVYKGKLEDGRVIAVKMLSHNSRQGITEFTNEVKLLSRAQHRNVVNLWGYCTHGEEKLLVYEYVPRESLDKLLHQLGKKMDLGWKRRYDIIAGIAKGLVYLHEDSPSCIIHRDIKASNILLDENWVAKIADFGMARLFPEDETHVNTRVAGTNGYMAPEYVMHGHLSAKADVFSFGVLTLELISGQKNSSFNSTFDGQGLLEWAYKLYKKGKSLEIMDLTLSSTADVEQVSLVVHIGLLCTQSDPQRRPTMRDVVLYLSKKPTTLEEPMRPGFPGSRYRRSRHPKASF</sequence>
<feature type="region of interest" description="Disordered" evidence="5">
    <location>
        <begin position="329"/>
        <end position="351"/>
    </location>
</feature>
<dbReference type="FunFam" id="1.10.510.10:FF:000336">
    <property type="entry name" value="Cysteine-rich receptor-like protein kinase 2"/>
    <property type="match status" value="1"/>
</dbReference>
<evidence type="ECO:0000256" key="5">
    <source>
        <dbReference type="SAM" id="MobiDB-lite"/>
    </source>
</evidence>
<organism evidence="7 8">
    <name type="scientific">Nepenthes gracilis</name>
    <name type="common">Slender pitcher plant</name>
    <dbReference type="NCBI Taxonomy" id="150966"/>
    <lineage>
        <taxon>Eukaryota</taxon>
        <taxon>Viridiplantae</taxon>
        <taxon>Streptophyta</taxon>
        <taxon>Embryophyta</taxon>
        <taxon>Tracheophyta</taxon>
        <taxon>Spermatophyta</taxon>
        <taxon>Magnoliopsida</taxon>
        <taxon>eudicotyledons</taxon>
        <taxon>Gunneridae</taxon>
        <taxon>Pentapetalae</taxon>
        <taxon>Caryophyllales</taxon>
        <taxon>Nepenthaceae</taxon>
        <taxon>Nepenthes</taxon>
    </lineage>
</organism>
<dbReference type="Gene3D" id="1.10.510.10">
    <property type="entry name" value="Transferase(Phosphotransferase) domain 1"/>
    <property type="match status" value="1"/>
</dbReference>
<keyword evidence="8" id="KW-1185">Reference proteome</keyword>
<keyword evidence="4" id="KW-0067">ATP-binding</keyword>
<dbReference type="InterPro" id="IPR052059">
    <property type="entry name" value="CR_Ser/Thr_kinase"/>
</dbReference>
<dbReference type="Pfam" id="PF07714">
    <property type="entry name" value="PK_Tyr_Ser-Thr"/>
    <property type="match status" value="1"/>
</dbReference>
<dbReference type="FunFam" id="3.30.200.20:FF:000327">
    <property type="entry name" value="Cysteine-rich receptor-like protein kinase 10"/>
    <property type="match status" value="1"/>
</dbReference>
<accession>A0AAD3XRS9</accession>
<dbReference type="PANTHER" id="PTHR47973">
    <property type="entry name" value="CYSTEINE-RICH RECEPTOR-LIKE PROTEIN KINASE 3"/>
    <property type="match status" value="1"/>
</dbReference>
<dbReference type="InterPro" id="IPR001245">
    <property type="entry name" value="Ser-Thr/Tyr_kinase_cat_dom"/>
</dbReference>
<reference evidence="7" key="1">
    <citation type="submission" date="2023-05" db="EMBL/GenBank/DDBJ databases">
        <title>Nepenthes gracilis genome sequencing.</title>
        <authorList>
            <person name="Fukushima K."/>
        </authorList>
    </citation>
    <scope>NUCLEOTIDE SEQUENCE</scope>
    <source>
        <strain evidence="7">SING2019-196</strain>
    </source>
</reference>
<dbReference type="AlphaFoldDB" id="A0AAD3XRS9"/>
<dbReference type="Proteomes" id="UP001279734">
    <property type="component" value="Unassembled WGS sequence"/>
</dbReference>
<comment type="caution">
    <text evidence="7">The sequence shown here is derived from an EMBL/GenBank/DDBJ whole genome shotgun (WGS) entry which is preliminary data.</text>
</comment>
<feature type="domain" description="Protein kinase" evidence="6">
    <location>
        <begin position="51"/>
        <end position="327"/>
    </location>
</feature>
<feature type="compositionally biased region" description="Basic residues" evidence="5">
    <location>
        <begin position="340"/>
        <end position="351"/>
    </location>
</feature>
<dbReference type="PROSITE" id="PS50011">
    <property type="entry name" value="PROTEIN_KINASE_DOM"/>
    <property type="match status" value="1"/>
</dbReference>
<proteinExistence type="predicted"/>
<evidence type="ECO:0000256" key="3">
    <source>
        <dbReference type="ARBA" id="ARBA00022777"/>
    </source>
</evidence>
<keyword evidence="3" id="KW-0418">Kinase</keyword>
<name>A0AAD3XRS9_NEPGR</name>
<dbReference type="Gene3D" id="3.30.200.20">
    <property type="entry name" value="Phosphorylase Kinase, domain 1"/>
    <property type="match status" value="1"/>
</dbReference>
<dbReference type="InterPro" id="IPR000719">
    <property type="entry name" value="Prot_kinase_dom"/>
</dbReference>
<evidence type="ECO:0000256" key="1">
    <source>
        <dbReference type="ARBA" id="ARBA00022679"/>
    </source>
</evidence>
<evidence type="ECO:0000259" key="6">
    <source>
        <dbReference type="PROSITE" id="PS50011"/>
    </source>
</evidence>
<dbReference type="SMART" id="SM00220">
    <property type="entry name" value="S_TKc"/>
    <property type="match status" value="1"/>
</dbReference>
<keyword evidence="1" id="KW-0808">Transferase</keyword>
<protein>
    <recommendedName>
        <fullName evidence="6">Protein kinase domain-containing protein</fullName>
    </recommendedName>
</protein>
<dbReference type="GO" id="GO:0005524">
    <property type="term" value="F:ATP binding"/>
    <property type="evidence" value="ECO:0007669"/>
    <property type="project" value="UniProtKB-KW"/>
</dbReference>
<evidence type="ECO:0000313" key="8">
    <source>
        <dbReference type="Proteomes" id="UP001279734"/>
    </source>
</evidence>
<evidence type="ECO:0000256" key="4">
    <source>
        <dbReference type="ARBA" id="ARBA00022840"/>
    </source>
</evidence>
<gene>
    <name evidence="7" type="ORF">Nepgr_017003</name>
</gene>
<keyword evidence="2" id="KW-0547">Nucleotide-binding</keyword>
<dbReference type="InterPro" id="IPR011009">
    <property type="entry name" value="Kinase-like_dom_sf"/>
</dbReference>